<dbReference type="Proteomes" id="UP000238312">
    <property type="component" value="Unassembled WGS sequence"/>
</dbReference>
<keyword evidence="2" id="KW-0472">Membrane</keyword>
<keyword evidence="2" id="KW-1133">Transmembrane helix</keyword>
<feature type="domain" description="Methyltransferase" evidence="3">
    <location>
        <begin position="599"/>
        <end position="691"/>
    </location>
</feature>
<evidence type="ECO:0000259" key="3">
    <source>
        <dbReference type="Pfam" id="PF13649"/>
    </source>
</evidence>
<feature type="region of interest" description="Disordered" evidence="1">
    <location>
        <begin position="272"/>
        <end position="364"/>
    </location>
</feature>
<feature type="transmembrane region" description="Helical" evidence="2">
    <location>
        <begin position="53"/>
        <end position="72"/>
    </location>
</feature>
<feature type="compositionally biased region" description="Basic and acidic residues" evidence="1">
    <location>
        <begin position="297"/>
        <end position="337"/>
    </location>
</feature>
<reference evidence="4 5" key="1">
    <citation type="submission" date="2018-03" db="EMBL/GenBank/DDBJ databases">
        <title>Genomic Encyclopedia of Type Strains, Phase III (KMG-III): the genomes of soil and plant-associated and newly described type strains.</title>
        <authorList>
            <person name="Whitman W."/>
        </authorList>
    </citation>
    <scope>NUCLEOTIDE SEQUENCE [LARGE SCALE GENOMIC DNA]</scope>
    <source>
        <strain evidence="4 5">CGMCC 4.7104</strain>
    </source>
</reference>
<sequence>MELTRERILRILLTRHPAWLVPEPLKIVIGTVVICAVAAALTVPAAALGGGGLLMIVAVWVAALWAFLAARVPRTYEWSCPRLPLDDQPRLRAVLEDAGRLAGLDGLPMVRLTADRGVWVRVRRDGRVELMIATYLLLGMRAEELRTFILRELISAQRWSWHERWAVTLLRAHRDWEWLAAACAPMRHALTAETAALVGWKAVFAATRAELVARQAFQWHLTRYATSFAGKGWPTDLYESFRWKIQEDDLMTRVRPQAEELSRTLSDAVELECGGYPARPGDETDAQLGGGRGGGRGGERADEHGDERVDERGGARADEHGGDEHGGDEHGGDEHGGDGSGDEPGADSRGGERLMGDDEWSPSSAGGVLESVGAALELRLNKVLAYRVAGGVSLSLFARPYRLSELPAHEWTAPMVLRRVAVLDAATRLLGRPATNLDVVELVVAGRAGELEWWGKKGSCPHPTPGVCALMPLFDVALRRRGYTHEHVFAQRVLVGPTGDRVDLVELSRKTESGEPWGLMLGGPMTGDDPEADAVRLAGESLAAGDATGWFERLYAESATGDALVPWDSRSPHYLLTEWGDQQFGVPGGGAGGSRGRALVVGAGLGDDAEYVAGLGYETEAFDVSESAVRLARERFPGSRVRYQVADLLDPPKEWHRAFDLVVEVMTVQSLPEPLHGRAIAAVAGFVRPGGTLVVIATAREEDGPVFAPPWPLTPSEIRAFAGEGLEADKIEDLRGGERHRWRAIFHRPA</sequence>
<keyword evidence="5" id="KW-1185">Reference proteome</keyword>
<dbReference type="GO" id="GO:0032259">
    <property type="term" value="P:methylation"/>
    <property type="evidence" value="ECO:0007669"/>
    <property type="project" value="UniProtKB-KW"/>
</dbReference>
<dbReference type="RefSeq" id="WP_219911601.1">
    <property type="nucleotide sequence ID" value="NZ_PVNG01000001.1"/>
</dbReference>
<organism evidence="4 5">
    <name type="scientific">Nonomuraea fuscirosea</name>
    <dbReference type="NCBI Taxonomy" id="1291556"/>
    <lineage>
        <taxon>Bacteria</taxon>
        <taxon>Bacillati</taxon>
        <taxon>Actinomycetota</taxon>
        <taxon>Actinomycetes</taxon>
        <taxon>Streptosporangiales</taxon>
        <taxon>Streptosporangiaceae</taxon>
        <taxon>Nonomuraea</taxon>
    </lineage>
</organism>
<dbReference type="AlphaFoldDB" id="A0A2T0NBW2"/>
<feature type="transmembrane region" description="Helical" evidence="2">
    <location>
        <begin position="25"/>
        <end position="47"/>
    </location>
</feature>
<evidence type="ECO:0000313" key="4">
    <source>
        <dbReference type="EMBL" id="PRX70356.1"/>
    </source>
</evidence>
<dbReference type="CDD" id="cd02440">
    <property type="entry name" value="AdoMet_MTases"/>
    <property type="match status" value="1"/>
</dbReference>
<comment type="caution">
    <text evidence="4">The sequence shown here is derived from an EMBL/GenBank/DDBJ whole genome shotgun (WGS) entry which is preliminary data.</text>
</comment>
<protein>
    <submittedName>
        <fullName evidence="4">Methyltransferase family protein</fullName>
    </submittedName>
</protein>
<name>A0A2T0NBW2_9ACTN</name>
<evidence type="ECO:0000256" key="1">
    <source>
        <dbReference type="SAM" id="MobiDB-lite"/>
    </source>
</evidence>
<keyword evidence="4" id="KW-0489">Methyltransferase</keyword>
<accession>A0A2T0NBW2</accession>
<evidence type="ECO:0000256" key="2">
    <source>
        <dbReference type="SAM" id="Phobius"/>
    </source>
</evidence>
<dbReference type="InterPro" id="IPR029063">
    <property type="entry name" value="SAM-dependent_MTases_sf"/>
</dbReference>
<dbReference type="InterPro" id="IPR041698">
    <property type="entry name" value="Methyltransf_25"/>
</dbReference>
<proteinExistence type="predicted"/>
<gene>
    <name evidence="4" type="ORF">B0I32_101444</name>
</gene>
<keyword evidence="4" id="KW-0808">Transferase</keyword>
<dbReference type="EMBL" id="PVNG01000001">
    <property type="protein sequence ID" value="PRX70356.1"/>
    <property type="molecule type" value="Genomic_DNA"/>
</dbReference>
<dbReference type="SUPFAM" id="SSF53335">
    <property type="entry name" value="S-adenosyl-L-methionine-dependent methyltransferases"/>
    <property type="match status" value="1"/>
</dbReference>
<dbReference type="GO" id="GO:0008168">
    <property type="term" value="F:methyltransferase activity"/>
    <property type="evidence" value="ECO:0007669"/>
    <property type="project" value="UniProtKB-KW"/>
</dbReference>
<dbReference type="Pfam" id="PF13649">
    <property type="entry name" value="Methyltransf_25"/>
    <property type="match status" value="1"/>
</dbReference>
<dbReference type="Gene3D" id="3.40.50.150">
    <property type="entry name" value="Vaccinia Virus protein VP39"/>
    <property type="match status" value="1"/>
</dbReference>
<evidence type="ECO:0000313" key="5">
    <source>
        <dbReference type="Proteomes" id="UP000238312"/>
    </source>
</evidence>
<keyword evidence="2" id="KW-0812">Transmembrane</keyword>